<dbReference type="AlphaFoldDB" id="I3WYZ0"/>
<feature type="region of interest" description="Disordered" evidence="1">
    <location>
        <begin position="1"/>
        <end position="26"/>
    </location>
</feature>
<gene>
    <name evidence="2" type="ORF">USDA257_c02480</name>
</gene>
<evidence type="ECO:0000256" key="1">
    <source>
        <dbReference type="SAM" id="MobiDB-lite"/>
    </source>
</evidence>
<name>I3WYZ0_SINF2</name>
<accession>I3WYZ0</accession>
<reference evidence="2 3" key="1">
    <citation type="journal article" date="2012" name="J. Bacteriol.">
        <title>Complete genome sequence of the broad-host-range strain Sinorhizobium fredii USDA257.</title>
        <authorList>
            <person name="Schuldes J."/>
            <person name="Rodriguez Orbegoso M."/>
            <person name="Schmeisser C."/>
            <person name="Krishnan H.B."/>
            <person name="Daniel R."/>
            <person name="Streit W.R."/>
        </authorList>
    </citation>
    <scope>NUCLEOTIDE SEQUENCE [LARGE SCALE GENOMIC DNA]</scope>
    <source>
        <strain evidence="2 3">USDA 257</strain>
    </source>
</reference>
<proteinExistence type="predicted"/>
<feature type="compositionally biased region" description="Basic and acidic residues" evidence="1">
    <location>
        <begin position="1"/>
        <end position="12"/>
    </location>
</feature>
<protein>
    <submittedName>
        <fullName evidence="2">Uncharacterized protein</fullName>
    </submittedName>
</protein>
<organism evidence="2 3">
    <name type="scientific">Sinorhizobium fredii (strain USDA 257)</name>
    <dbReference type="NCBI Taxonomy" id="1185652"/>
    <lineage>
        <taxon>Bacteria</taxon>
        <taxon>Pseudomonadati</taxon>
        <taxon>Pseudomonadota</taxon>
        <taxon>Alphaproteobacteria</taxon>
        <taxon>Hyphomicrobiales</taxon>
        <taxon>Rhizobiaceae</taxon>
        <taxon>Sinorhizobium/Ensifer group</taxon>
        <taxon>Sinorhizobium</taxon>
    </lineage>
</organism>
<dbReference type="PATRIC" id="fig|1185652.3.peg.260"/>
<dbReference type="KEGG" id="sfd:USDA257_c02480"/>
<dbReference type="HOGENOM" id="CLU_3122668_0_0_5"/>
<sequence length="50" mass="5819">MHHRGSFREMRTEANPVAVTDPHPAGHDVVEHTREFIHREHYEVVVFGSN</sequence>
<dbReference type="Proteomes" id="UP000006180">
    <property type="component" value="Chromosome"/>
</dbReference>
<evidence type="ECO:0000313" key="2">
    <source>
        <dbReference type="EMBL" id="AFL48846.1"/>
    </source>
</evidence>
<evidence type="ECO:0000313" key="3">
    <source>
        <dbReference type="Proteomes" id="UP000006180"/>
    </source>
</evidence>
<dbReference type="STRING" id="1185652.USDA257_c02480"/>
<dbReference type="EMBL" id="CP003563">
    <property type="protein sequence ID" value="AFL48846.1"/>
    <property type="molecule type" value="Genomic_DNA"/>
</dbReference>